<gene>
    <name evidence="2" type="ORF">SDC9_167040</name>
</gene>
<feature type="transmembrane region" description="Helical" evidence="1">
    <location>
        <begin position="79"/>
        <end position="101"/>
    </location>
</feature>
<keyword evidence="1" id="KW-0472">Membrane</keyword>
<organism evidence="2">
    <name type="scientific">bioreactor metagenome</name>
    <dbReference type="NCBI Taxonomy" id="1076179"/>
    <lineage>
        <taxon>unclassified sequences</taxon>
        <taxon>metagenomes</taxon>
        <taxon>ecological metagenomes</taxon>
    </lineage>
</organism>
<reference evidence="2" key="1">
    <citation type="submission" date="2019-08" db="EMBL/GenBank/DDBJ databases">
        <authorList>
            <person name="Kucharzyk K."/>
            <person name="Murdoch R.W."/>
            <person name="Higgins S."/>
            <person name="Loffler F."/>
        </authorList>
    </citation>
    <scope>NUCLEOTIDE SEQUENCE</scope>
</reference>
<keyword evidence="1" id="KW-1133">Transmembrane helix</keyword>
<protein>
    <submittedName>
        <fullName evidence="2">Uncharacterized protein</fullName>
    </submittedName>
</protein>
<evidence type="ECO:0000256" key="1">
    <source>
        <dbReference type="SAM" id="Phobius"/>
    </source>
</evidence>
<sequence>MIVLFYVIAVLLLVALGTPVLKFMVKLVGGGQLEWKHAAIIMTIATVLGLIPYVGWLLALGAMYYLVRDWGDTDSTGGTVLTVVLTNAGVKIVLVLLAYGLRA</sequence>
<dbReference type="EMBL" id="VSSQ01067268">
    <property type="protein sequence ID" value="MPN19668.1"/>
    <property type="molecule type" value="Genomic_DNA"/>
</dbReference>
<evidence type="ECO:0000313" key="2">
    <source>
        <dbReference type="EMBL" id="MPN19668.1"/>
    </source>
</evidence>
<comment type="caution">
    <text evidence="2">The sequence shown here is derived from an EMBL/GenBank/DDBJ whole genome shotgun (WGS) entry which is preliminary data.</text>
</comment>
<dbReference type="AlphaFoldDB" id="A0A645FYP4"/>
<proteinExistence type="predicted"/>
<name>A0A645FYP4_9ZZZZ</name>
<keyword evidence="1" id="KW-0812">Transmembrane</keyword>
<feature type="transmembrane region" description="Helical" evidence="1">
    <location>
        <begin position="41"/>
        <end position="67"/>
    </location>
</feature>
<accession>A0A645FYP4</accession>